<evidence type="ECO:0000313" key="2">
    <source>
        <dbReference type="Proteomes" id="UP001157160"/>
    </source>
</evidence>
<protein>
    <submittedName>
        <fullName evidence="1">Uncharacterized protein</fullName>
    </submittedName>
</protein>
<name>A0AA37UTJ1_9MICO</name>
<sequence>MLVLAGCTAADPGIAEPTAAHEQSPTPEAVAQATQAELDAVFVSIRFVPGEYGTTGELLDSIYPGLMTDDVTCLAPFGAGWEQGAENADAPVAFGTSDDRSMTAVLVSTGDESTAGDLLAQATEALDRCAESENLFTLMGMPVSTQLSSADPEVSGTDETVGWRVTGDVGGAPFTLVGTTVRVGGDVLALVGWDPATNEANVPLATQAFVDGL</sequence>
<comment type="caution">
    <text evidence="1">The sequence shown here is derived from an EMBL/GenBank/DDBJ whole genome shotgun (WGS) entry which is preliminary data.</text>
</comment>
<accession>A0AA37UTJ1</accession>
<dbReference type="EMBL" id="BSUL01000001">
    <property type="protein sequence ID" value="GMA28072.1"/>
    <property type="molecule type" value="Genomic_DNA"/>
</dbReference>
<dbReference type="Proteomes" id="UP001157160">
    <property type="component" value="Unassembled WGS sequence"/>
</dbReference>
<proteinExistence type="predicted"/>
<dbReference type="AlphaFoldDB" id="A0AA37UTJ1"/>
<reference evidence="1 2" key="1">
    <citation type="journal article" date="2014" name="Int. J. Syst. Evol. Microbiol.">
        <title>Complete genome sequence of Corynebacterium casei LMG S-19264T (=DSM 44701T), isolated from a smear-ripened cheese.</title>
        <authorList>
            <consortium name="US DOE Joint Genome Institute (JGI-PGF)"/>
            <person name="Walter F."/>
            <person name="Albersmeier A."/>
            <person name="Kalinowski J."/>
            <person name="Ruckert C."/>
        </authorList>
    </citation>
    <scope>NUCLEOTIDE SEQUENCE [LARGE SCALE GENOMIC DNA]</scope>
    <source>
        <strain evidence="1 2">NBRC 112289</strain>
    </source>
</reference>
<evidence type="ECO:0000313" key="1">
    <source>
        <dbReference type="EMBL" id="GMA28072.1"/>
    </source>
</evidence>
<gene>
    <name evidence="1" type="ORF">GCM10025874_13250</name>
</gene>
<dbReference type="RefSeq" id="WP_284231283.1">
    <property type="nucleotide sequence ID" value="NZ_BSUL01000001.1"/>
</dbReference>
<organism evidence="1 2">
    <name type="scientific">Arenivirga flava</name>
    <dbReference type="NCBI Taxonomy" id="1930060"/>
    <lineage>
        <taxon>Bacteria</taxon>
        <taxon>Bacillati</taxon>
        <taxon>Actinomycetota</taxon>
        <taxon>Actinomycetes</taxon>
        <taxon>Micrococcales</taxon>
        <taxon>Microbacteriaceae</taxon>
        <taxon>Arenivirga</taxon>
    </lineage>
</organism>
<keyword evidence="2" id="KW-1185">Reference proteome</keyword>